<evidence type="ECO:0000313" key="9">
    <source>
        <dbReference type="Proteomes" id="UP001069090"/>
    </source>
</evidence>
<comment type="cofactor">
    <cofactor evidence="2">
        <name>Mg(2+)</name>
        <dbReference type="ChEBI" id="CHEBI:18420"/>
    </cofactor>
</comment>
<evidence type="ECO:0000256" key="5">
    <source>
        <dbReference type="ARBA" id="ARBA00022842"/>
    </source>
</evidence>
<dbReference type="Pfam" id="PF00293">
    <property type="entry name" value="NUDIX"/>
    <property type="match status" value="1"/>
</dbReference>
<reference evidence="8 9" key="1">
    <citation type="submission" date="2022-12" db="EMBL/GenBank/DDBJ databases">
        <title>Dasania phycosphaerae sp. nov., isolated from particulate material of the south coast of Korea.</title>
        <authorList>
            <person name="Jiang Y."/>
        </authorList>
    </citation>
    <scope>NUCLEOTIDE SEQUENCE [LARGE SCALE GENOMIC DNA]</scope>
    <source>
        <strain evidence="8 9">GY-19</strain>
    </source>
</reference>
<evidence type="ECO:0000256" key="3">
    <source>
        <dbReference type="ARBA" id="ARBA00022723"/>
    </source>
</evidence>
<dbReference type="PANTHER" id="PTHR12318:SF0">
    <property type="entry name" value="ACYL-COENZYME A DIPHOSPHATASE NUDT19"/>
    <property type="match status" value="1"/>
</dbReference>
<sequence>MAELIPAATAIVLRDGKQGLEVLLLRRSQALAFAAGYWVFPGGRIDAGDYGKRAASEQPDMTLVAKQAAVRESYEEAQLKLCPQQLIPVSQWLAPKETSKRFNTWFFVTRYQGEASVQVDQQEIDHHRWCSPQQALAYFDNKQMAMMPPTYVSLLELAQHQSSEQAIAFYQARGPLRYAAKNWLSTEQDRCMLYAGDAGYEENNAYARGPRHRLWENNGAWIYECDL</sequence>
<dbReference type="GO" id="GO:0016818">
    <property type="term" value="F:hydrolase activity, acting on acid anhydrides, in phosphorus-containing anhydrides"/>
    <property type="evidence" value="ECO:0007669"/>
    <property type="project" value="InterPro"/>
</dbReference>
<dbReference type="AlphaFoldDB" id="A0A9J6RIS8"/>
<keyword evidence="9" id="KW-1185">Reference proteome</keyword>
<dbReference type="InterPro" id="IPR000086">
    <property type="entry name" value="NUDIX_hydrolase_dom"/>
</dbReference>
<gene>
    <name evidence="8" type="ORF">O0V09_01655</name>
</gene>
<evidence type="ECO:0000256" key="6">
    <source>
        <dbReference type="ARBA" id="ARBA00023211"/>
    </source>
</evidence>
<evidence type="ECO:0000313" key="8">
    <source>
        <dbReference type="EMBL" id="MCZ0863885.1"/>
    </source>
</evidence>
<protein>
    <submittedName>
        <fullName evidence="8">NUDIX hydrolase</fullName>
    </submittedName>
</protein>
<dbReference type="InterPro" id="IPR039121">
    <property type="entry name" value="NUDT19"/>
</dbReference>
<dbReference type="PANTHER" id="PTHR12318">
    <property type="entry name" value="TESTOSTERONE-REGULATED PROTEIN RP2"/>
    <property type="match status" value="1"/>
</dbReference>
<dbReference type="GO" id="GO:0046872">
    <property type="term" value="F:metal ion binding"/>
    <property type="evidence" value="ECO:0007669"/>
    <property type="project" value="UniProtKB-KW"/>
</dbReference>
<accession>A0A9J6RIS8</accession>
<dbReference type="InterPro" id="IPR015797">
    <property type="entry name" value="NUDIX_hydrolase-like_dom_sf"/>
</dbReference>
<keyword evidence="5" id="KW-0460">Magnesium</keyword>
<evidence type="ECO:0000256" key="2">
    <source>
        <dbReference type="ARBA" id="ARBA00001946"/>
    </source>
</evidence>
<dbReference type="EMBL" id="JAPTGG010000001">
    <property type="protein sequence ID" value="MCZ0863885.1"/>
    <property type="molecule type" value="Genomic_DNA"/>
</dbReference>
<evidence type="ECO:0000256" key="1">
    <source>
        <dbReference type="ARBA" id="ARBA00001936"/>
    </source>
</evidence>
<dbReference type="PROSITE" id="PS51462">
    <property type="entry name" value="NUDIX"/>
    <property type="match status" value="1"/>
</dbReference>
<dbReference type="CDD" id="cd18870">
    <property type="entry name" value="NUDIX_AcylCoAdiphos_Nudt19"/>
    <property type="match status" value="1"/>
</dbReference>
<keyword evidence="4 8" id="KW-0378">Hydrolase</keyword>
<dbReference type="RefSeq" id="WP_258330033.1">
    <property type="nucleotide sequence ID" value="NZ_JAPTGG010000001.1"/>
</dbReference>
<feature type="domain" description="Nudix hydrolase" evidence="7">
    <location>
        <begin position="3"/>
        <end position="152"/>
    </location>
</feature>
<comment type="caution">
    <text evidence="8">The sequence shown here is derived from an EMBL/GenBank/DDBJ whole genome shotgun (WGS) entry which is preliminary data.</text>
</comment>
<proteinExistence type="predicted"/>
<dbReference type="Gene3D" id="3.90.79.10">
    <property type="entry name" value="Nucleoside Triphosphate Pyrophosphohydrolase"/>
    <property type="match status" value="2"/>
</dbReference>
<comment type="cofactor">
    <cofactor evidence="1">
        <name>Mn(2+)</name>
        <dbReference type="ChEBI" id="CHEBI:29035"/>
    </cofactor>
</comment>
<evidence type="ECO:0000256" key="4">
    <source>
        <dbReference type="ARBA" id="ARBA00022801"/>
    </source>
</evidence>
<name>A0A9J6RIS8_9GAMM</name>
<organism evidence="8 9">
    <name type="scientific">Dasania phycosphaerae</name>
    <dbReference type="NCBI Taxonomy" id="2950436"/>
    <lineage>
        <taxon>Bacteria</taxon>
        <taxon>Pseudomonadati</taxon>
        <taxon>Pseudomonadota</taxon>
        <taxon>Gammaproteobacteria</taxon>
        <taxon>Cellvibrionales</taxon>
        <taxon>Spongiibacteraceae</taxon>
        <taxon>Dasania</taxon>
    </lineage>
</organism>
<dbReference type="SUPFAM" id="SSF55811">
    <property type="entry name" value="Nudix"/>
    <property type="match status" value="1"/>
</dbReference>
<evidence type="ECO:0000259" key="7">
    <source>
        <dbReference type="PROSITE" id="PS51462"/>
    </source>
</evidence>
<dbReference type="Proteomes" id="UP001069090">
    <property type="component" value="Unassembled WGS sequence"/>
</dbReference>
<keyword evidence="3" id="KW-0479">Metal-binding</keyword>
<keyword evidence="6" id="KW-0464">Manganese</keyword>